<dbReference type="InterPro" id="IPR020625">
    <property type="entry name" value="Schiff_base-form_aldolases_AS"/>
</dbReference>
<dbReference type="EMBL" id="NFKP01000002">
    <property type="protein sequence ID" value="OUP70928.1"/>
    <property type="molecule type" value="Genomic_DNA"/>
</dbReference>
<dbReference type="InterPro" id="IPR020624">
    <property type="entry name" value="Schiff_base-form_aldolases_CS"/>
</dbReference>
<comment type="subcellular location">
    <subcellularLocation>
        <location evidence="12">Cytoplasm</location>
    </subcellularLocation>
</comment>
<keyword evidence="5 12" id="KW-0963">Cytoplasm</keyword>
<dbReference type="PANTHER" id="PTHR12128:SF66">
    <property type="entry name" value="4-HYDROXY-2-OXOGLUTARATE ALDOLASE, MITOCHONDRIAL"/>
    <property type="match status" value="1"/>
</dbReference>
<protein>
    <recommendedName>
        <fullName evidence="4 12">4-hydroxy-tetrahydrodipicolinate synthase</fullName>
        <shortName evidence="12">HTPA synthase</shortName>
        <ecNumber evidence="4 12">4.3.3.7</ecNumber>
    </recommendedName>
</protein>
<keyword evidence="8 12" id="KW-0457">Lysine biosynthesis</keyword>
<dbReference type="SMART" id="SM01130">
    <property type="entry name" value="DHDPS"/>
    <property type="match status" value="1"/>
</dbReference>
<evidence type="ECO:0000256" key="5">
    <source>
        <dbReference type="ARBA" id="ARBA00022490"/>
    </source>
</evidence>
<dbReference type="PROSITE" id="PS00665">
    <property type="entry name" value="DHDPS_1"/>
    <property type="match status" value="1"/>
</dbReference>
<dbReference type="Gene3D" id="3.20.20.70">
    <property type="entry name" value="Aldolase class I"/>
    <property type="match status" value="1"/>
</dbReference>
<keyword evidence="9 12" id="KW-0456">Lyase</keyword>
<comment type="pathway">
    <text evidence="2 12">Amino-acid biosynthesis; L-lysine biosynthesis via DAP pathway; (S)-tetrahydrodipicolinate from L-aspartate: step 3/4.</text>
</comment>
<evidence type="ECO:0000256" key="7">
    <source>
        <dbReference type="ARBA" id="ARBA00022915"/>
    </source>
</evidence>
<dbReference type="CDD" id="cd00950">
    <property type="entry name" value="DHDPS"/>
    <property type="match status" value="1"/>
</dbReference>
<sequence length="295" mass="31897">MKKTIFTGAGVAIVTPMNPDLSINWELLGVLIDDQIAHGTDAIVIAGTTGEASTMTDEEHVQSIRFAVERTAGRVPVVAGAGSNHTDYALWLSREAKQAGADALLHVTPYYNKTSQAGIVRHFTTLADATDLPVILYNVPSRTGVNIQPKTYQELCKHPNIVAVKEASGNLSQIAMIRSLCGDELDIYSGNDDQIVPILSLGGKGVISVLSNVAPRQTHDICQLYFDGKVRESADLQIKLLPLINALFCDVNPIPVKEAVRMMGWDAGMCRLPLVELNTEHKALLSREMEAAGII</sequence>
<evidence type="ECO:0000256" key="2">
    <source>
        <dbReference type="ARBA" id="ARBA00005120"/>
    </source>
</evidence>
<dbReference type="PRINTS" id="PR00146">
    <property type="entry name" value="DHPICSNTHASE"/>
</dbReference>
<dbReference type="PIRSF" id="PIRSF001365">
    <property type="entry name" value="DHDPS"/>
    <property type="match status" value="1"/>
</dbReference>
<dbReference type="EC" id="4.3.3.7" evidence="4 12"/>
<comment type="similarity">
    <text evidence="3 12 13">Belongs to the DapA family.</text>
</comment>
<reference evidence="17" key="1">
    <citation type="submission" date="2017-04" db="EMBL/GenBank/DDBJ databases">
        <title>Function of individual gut microbiota members based on whole genome sequencing of pure cultures obtained from chicken caecum.</title>
        <authorList>
            <person name="Medvecky M."/>
            <person name="Cejkova D."/>
            <person name="Polansky O."/>
            <person name="Karasova D."/>
            <person name="Kubasova T."/>
            <person name="Cizek A."/>
            <person name="Rychlik I."/>
        </authorList>
    </citation>
    <scope>NUCLEOTIDE SEQUENCE [LARGE SCALE GENOMIC DNA]</scope>
    <source>
        <strain evidence="17">An175</strain>
    </source>
</reference>
<evidence type="ECO:0000313" key="17">
    <source>
        <dbReference type="Proteomes" id="UP000196386"/>
    </source>
</evidence>
<evidence type="ECO:0000256" key="9">
    <source>
        <dbReference type="ARBA" id="ARBA00023239"/>
    </source>
</evidence>
<comment type="catalytic activity">
    <reaction evidence="11 12">
        <text>L-aspartate 4-semialdehyde + pyruvate = (2S,4S)-4-hydroxy-2,3,4,5-tetrahydrodipicolinate + H2O + H(+)</text>
        <dbReference type="Rhea" id="RHEA:34171"/>
        <dbReference type="ChEBI" id="CHEBI:15361"/>
        <dbReference type="ChEBI" id="CHEBI:15377"/>
        <dbReference type="ChEBI" id="CHEBI:15378"/>
        <dbReference type="ChEBI" id="CHEBI:67139"/>
        <dbReference type="ChEBI" id="CHEBI:537519"/>
        <dbReference type="EC" id="4.3.3.7"/>
    </reaction>
</comment>
<proteinExistence type="inferred from homology"/>
<dbReference type="InterPro" id="IPR013785">
    <property type="entry name" value="Aldolase_TIM"/>
</dbReference>
<gene>
    <name evidence="12" type="primary">dapA</name>
    <name evidence="16" type="ORF">B5F11_02310</name>
</gene>
<name>A0A1Y4MQD9_9FIRM</name>
<feature type="active site" description="Proton donor/acceptor" evidence="12 14">
    <location>
        <position position="137"/>
    </location>
</feature>
<dbReference type="GO" id="GO:0009089">
    <property type="term" value="P:lysine biosynthetic process via diaminopimelate"/>
    <property type="evidence" value="ECO:0007669"/>
    <property type="project" value="UniProtKB-UniRule"/>
</dbReference>
<dbReference type="Pfam" id="PF00701">
    <property type="entry name" value="DHDPS"/>
    <property type="match status" value="1"/>
</dbReference>
<keyword evidence="10 12" id="KW-0704">Schiff base</keyword>
<comment type="caution">
    <text evidence="12">Was originally thought to be a dihydrodipicolinate synthase (DHDPS), catalyzing the condensation of (S)-aspartate-beta-semialdehyde [(S)-ASA] and pyruvate to dihydrodipicolinate (DHDP). However, it was shown in E.coli that the product of the enzymatic reaction is not dihydrodipicolinate but in fact (4S)-4-hydroxy-2,3,4,5-tetrahydro-(2S)-dipicolinic acid (HTPA), and that the consecutive dehydration reaction leading to DHDP is not spontaneous but catalyzed by DapB.</text>
</comment>
<accession>A0A1Y4MQD9</accession>
<evidence type="ECO:0000256" key="13">
    <source>
        <dbReference type="PIRNR" id="PIRNR001365"/>
    </source>
</evidence>
<dbReference type="GO" id="GO:0005829">
    <property type="term" value="C:cytosol"/>
    <property type="evidence" value="ECO:0007669"/>
    <property type="project" value="TreeGrafter"/>
</dbReference>
<evidence type="ECO:0000256" key="10">
    <source>
        <dbReference type="ARBA" id="ARBA00023270"/>
    </source>
</evidence>
<keyword evidence="7 12" id="KW-0220">Diaminopimelate biosynthesis</keyword>
<feature type="active site" description="Schiff-base intermediate with substrate" evidence="12 14">
    <location>
        <position position="165"/>
    </location>
</feature>
<feature type="binding site" evidence="12 15">
    <location>
        <position position="207"/>
    </location>
    <ligand>
        <name>pyruvate</name>
        <dbReference type="ChEBI" id="CHEBI:15361"/>
    </ligand>
</feature>
<dbReference type="PANTHER" id="PTHR12128">
    <property type="entry name" value="DIHYDRODIPICOLINATE SYNTHASE"/>
    <property type="match status" value="1"/>
</dbReference>
<dbReference type="InterPro" id="IPR005263">
    <property type="entry name" value="DapA"/>
</dbReference>
<dbReference type="InterPro" id="IPR002220">
    <property type="entry name" value="DapA-like"/>
</dbReference>
<dbReference type="HAMAP" id="MF_00418">
    <property type="entry name" value="DapA"/>
    <property type="match status" value="1"/>
</dbReference>
<feature type="site" description="Part of a proton relay during catalysis" evidence="12">
    <location>
        <position position="48"/>
    </location>
</feature>
<evidence type="ECO:0000256" key="6">
    <source>
        <dbReference type="ARBA" id="ARBA00022605"/>
    </source>
</evidence>
<evidence type="ECO:0000256" key="1">
    <source>
        <dbReference type="ARBA" id="ARBA00003294"/>
    </source>
</evidence>
<evidence type="ECO:0000256" key="3">
    <source>
        <dbReference type="ARBA" id="ARBA00007592"/>
    </source>
</evidence>
<feature type="site" description="Part of a proton relay during catalysis" evidence="12">
    <location>
        <position position="111"/>
    </location>
</feature>
<dbReference type="UniPathway" id="UPA00034">
    <property type="reaction ID" value="UER00017"/>
</dbReference>
<dbReference type="PROSITE" id="PS00666">
    <property type="entry name" value="DHDPS_2"/>
    <property type="match status" value="1"/>
</dbReference>
<keyword evidence="6 12" id="KW-0028">Amino-acid biosynthesis</keyword>
<feature type="binding site" evidence="12 15">
    <location>
        <position position="49"/>
    </location>
    <ligand>
        <name>pyruvate</name>
        <dbReference type="ChEBI" id="CHEBI:15361"/>
    </ligand>
</feature>
<comment type="caution">
    <text evidence="16">The sequence shown here is derived from an EMBL/GenBank/DDBJ whole genome shotgun (WGS) entry which is preliminary data.</text>
</comment>
<evidence type="ECO:0000256" key="15">
    <source>
        <dbReference type="PIRSR" id="PIRSR001365-2"/>
    </source>
</evidence>
<evidence type="ECO:0000256" key="8">
    <source>
        <dbReference type="ARBA" id="ARBA00023154"/>
    </source>
</evidence>
<comment type="function">
    <text evidence="1 12">Catalyzes the condensation of (S)-aspartate-beta-semialdehyde [(S)-ASA] and pyruvate to 4-hydroxy-tetrahydrodipicolinate (HTPA).</text>
</comment>
<dbReference type="SUPFAM" id="SSF51569">
    <property type="entry name" value="Aldolase"/>
    <property type="match status" value="1"/>
</dbReference>
<dbReference type="RefSeq" id="WP_087299382.1">
    <property type="nucleotide sequence ID" value="NZ_NFKP01000002.1"/>
</dbReference>
<evidence type="ECO:0000256" key="11">
    <source>
        <dbReference type="ARBA" id="ARBA00047836"/>
    </source>
</evidence>
<comment type="subunit">
    <text evidence="12">Homotetramer; dimer of dimers.</text>
</comment>
<dbReference type="GO" id="GO:0019877">
    <property type="term" value="P:diaminopimelate biosynthetic process"/>
    <property type="evidence" value="ECO:0007669"/>
    <property type="project" value="UniProtKB-UniRule"/>
</dbReference>
<evidence type="ECO:0000256" key="4">
    <source>
        <dbReference type="ARBA" id="ARBA00012086"/>
    </source>
</evidence>
<evidence type="ECO:0000313" key="16">
    <source>
        <dbReference type="EMBL" id="OUP70928.1"/>
    </source>
</evidence>
<evidence type="ECO:0000256" key="14">
    <source>
        <dbReference type="PIRSR" id="PIRSR001365-1"/>
    </source>
</evidence>
<dbReference type="AlphaFoldDB" id="A0A1Y4MQD9"/>
<dbReference type="Proteomes" id="UP000196386">
    <property type="component" value="Unassembled WGS sequence"/>
</dbReference>
<dbReference type="NCBIfam" id="TIGR00674">
    <property type="entry name" value="dapA"/>
    <property type="match status" value="1"/>
</dbReference>
<evidence type="ECO:0000256" key="12">
    <source>
        <dbReference type="HAMAP-Rule" id="MF_00418"/>
    </source>
</evidence>
<organism evidence="16 17">
    <name type="scientific">Anaerotruncus colihominis</name>
    <dbReference type="NCBI Taxonomy" id="169435"/>
    <lineage>
        <taxon>Bacteria</taxon>
        <taxon>Bacillati</taxon>
        <taxon>Bacillota</taxon>
        <taxon>Clostridia</taxon>
        <taxon>Eubacteriales</taxon>
        <taxon>Oscillospiraceae</taxon>
        <taxon>Anaerotruncus</taxon>
    </lineage>
</organism>
<dbReference type="GO" id="GO:0008840">
    <property type="term" value="F:4-hydroxy-tetrahydrodipicolinate synthase activity"/>
    <property type="evidence" value="ECO:0007669"/>
    <property type="project" value="UniProtKB-UniRule"/>
</dbReference>